<accession>A0ABT8CF59</accession>
<comment type="caution">
    <text evidence="2">The sequence shown here is derived from an EMBL/GenBank/DDBJ whole genome shotgun (WGS) entry which is preliminary data.</text>
</comment>
<name>A0ABT8CF59_9VIBR</name>
<keyword evidence="3" id="KW-1185">Reference proteome</keyword>
<organism evidence="2 3">
    <name type="scientific">Vibrio artabrorum</name>
    <dbReference type="NCBI Taxonomy" id="446374"/>
    <lineage>
        <taxon>Bacteria</taxon>
        <taxon>Pseudomonadati</taxon>
        <taxon>Pseudomonadota</taxon>
        <taxon>Gammaproteobacteria</taxon>
        <taxon>Vibrionales</taxon>
        <taxon>Vibrionaceae</taxon>
        <taxon>Vibrio</taxon>
    </lineage>
</organism>
<protein>
    <submittedName>
        <fullName evidence="2">MSHA biogenesis protein MshP</fullName>
    </submittedName>
</protein>
<keyword evidence="1" id="KW-1133">Transmembrane helix</keyword>
<keyword evidence="1" id="KW-0472">Membrane</keyword>
<reference evidence="3" key="1">
    <citation type="journal article" date="2019" name="Int. J. Syst. Evol. Microbiol.">
        <title>The Global Catalogue of Microorganisms (GCM) 10K type strain sequencing project: providing services to taxonomists for standard genome sequencing and annotation.</title>
        <authorList>
            <consortium name="The Broad Institute Genomics Platform"/>
            <consortium name="The Broad Institute Genome Sequencing Center for Infectious Disease"/>
            <person name="Wu L."/>
            <person name="Ma J."/>
        </authorList>
    </citation>
    <scope>NUCLEOTIDE SEQUENCE [LARGE SCALE GENOMIC DNA]</scope>
    <source>
        <strain evidence="3">CECT 7226</strain>
    </source>
</reference>
<dbReference type="EMBL" id="JAUFQY010000001">
    <property type="protein sequence ID" value="MDN3700358.1"/>
    <property type="molecule type" value="Genomic_DNA"/>
</dbReference>
<dbReference type="RefSeq" id="WP_261838755.1">
    <property type="nucleotide sequence ID" value="NZ_AP025458.1"/>
</dbReference>
<evidence type="ECO:0000313" key="3">
    <source>
        <dbReference type="Proteomes" id="UP001223712"/>
    </source>
</evidence>
<gene>
    <name evidence="2" type="ORF">QWY96_04565</name>
</gene>
<feature type="transmembrane region" description="Helical" evidence="1">
    <location>
        <begin position="12"/>
        <end position="35"/>
    </location>
</feature>
<proteinExistence type="predicted"/>
<dbReference type="Proteomes" id="UP001223712">
    <property type="component" value="Unassembled WGS sequence"/>
</dbReference>
<evidence type="ECO:0000256" key="1">
    <source>
        <dbReference type="SAM" id="Phobius"/>
    </source>
</evidence>
<evidence type="ECO:0000313" key="2">
    <source>
        <dbReference type="EMBL" id="MDN3700358.1"/>
    </source>
</evidence>
<sequence length="144" mass="15727">MRHRKSSQQGSVLVVAVFVIVVIGFLATSLVQVQWSNHDTLTRKQLGTQAWLLAHSANEWALTQVYPLSVSPAVSTSVNTACNDLNSNQVSNGMSTICRVDQLTCHQVGVLDGVGFFKIESTAVCGSGINQVQRIQEVWVRETK</sequence>
<keyword evidence="1" id="KW-0812">Transmembrane</keyword>